<keyword evidence="3 10" id="KW-0723">Serine/threonine-protein kinase</keyword>
<feature type="region of interest" description="Disordered" evidence="7">
    <location>
        <begin position="14"/>
        <end position="78"/>
    </location>
</feature>
<evidence type="ECO:0000313" key="10">
    <source>
        <dbReference type="EMBL" id="OAT02370.1"/>
    </source>
</evidence>
<evidence type="ECO:0000256" key="5">
    <source>
        <dbReference type="ARBA" id="ARBA00047899"/>
    </source>
</evidence>
<proteinExistence type="inferred from homology"/>
<dbReference type="Proteomes" id="UP000002039">
    <property type="component" value="Unassembled WGS sequence"/>
</dbReference>
<dbReference type="InterPro" id="IPR008271">
    <property type="entry name" value="Ser/Thr_kinase_AS"/>
</dbReference>
<dbReference type="SMART" id="SM00220">
    <property type="entry name" value="S_TKc"/>
    <property type="match status" value="1"/>
</dbReference>
<dbReference type="InterPro" id="IPR011009">
    <property type="entry name" value="Kinase-like_dom_sf"/>
</dbReference>
<dbReference type="EC" id="2.7.11.1" evidence="2"/>
<evidence type="ECO:0000256" key="2">
    <source>
        <dbReference type="ARBA" id="ARBA00012513"/>
    </source>
</evidence>
<dbReference type="GeneID" id="69029114"/>
<feature type="compositionally biased region" description="Polar residues" evidence="7">
    <location>
        <begin position="488"/>
        <end position="511"/>
    </location>
</feature>
<evidence type="ECO:0000256" key="6">
    <source>
        <dbReference type="ARBA" id="ARBA00048679"/>
    </source>
</evidence>
<dbReference type="Gene3D" id="1.10.510.10">
    <property type="entry name" value="Transferase(Phosphotransferase) domain 1"/>
    <property type="match status" value="1"/>
</dbReference>
<dbReference type="SUPFAM" id="SSF56112">
    <property type="entry name" value="Protein kinase-like (PK-like)"/>
    <property type="match status" value="1"/>
</dbReference>
<keyword evidence="4 10" id="KW-0808">Transferase</keyword>
<feature type="region of interest" description="Disordered" evidence="7">
    <location>
        <begin position="483"/>
        <end position="552"/>
    </location>
</feature>
<dbReference type="SUPFAM" id="SSF49879">
    <property type="entry name" value="SMAD/FHA domain"/>
    <property type="match status" value="1"/>
</dbReference>
<protein>
    <recommendedName>
        <fullName evidence="2">non-specific serine/threonine protein kinase</fullName>
        <ecNumber evidence="2">2.7.11.1</ecNumber>
    </recommendedName>
</protein>
<organism evidence="10 11">
    <name type="scientific">Ajellomyces dermatitidis (strain ER-3 / ATCC MYA-2586)</name>
    <name type="common">Blastomyces dermatitidis</name>
    <dbReference type="NCBI Taxonomy" id="559297"/>
    <lineage>
        <taxon>Eukaryota</taxon>
        <taxon>Fungi</taxon>
        <taxon>Dikarya</taxon>
        <taxon>Ascomycota</taxon>
        <taxon>Pezizomycotina</taxon>
        <taxon>Eurotiomycetes</taxon>
        <taxon>Eurotiomycetidae</taxon>
        <taxon>Onygenales</taxon>
        <taxon>Ajellomycetaceae</taxon>
        <taxon>Blastomyces</taxon>
    </lineage>
</organism>
<feature type="compositionally biased region" description="Basic residues" evidence="7">
    <location>
        <begin position="525"/>
        <end position="541"/>
    </location>
</feature>
<sequence>MDDDPNLILVIRGAPGDAAEGLELPHNRTRYSDLLDGFHKPPPDPRSRSSSPNSNSDEGDQGNNNNEPPREGSLLLTFDKPPANVTRGFTFGTSKRRCDVLLAKTSVPNISGVHFVITLENTGHLVLRDVSSRETAVSYDGWGEQYPRRHFTWILDLNDKRMSISVHLRGFRLDITLPSHASCQSQYKANVDAYVKASQDSVLSLGGLNMPSQDPTRPRSPINDPIYFPAETIGHGSFGKVYKVLDVSTGRDYASKRFLLHSADIEQMKKKPTESPAFKQHQTELVEFLNEMKIMKYLMHIVMEYMPLGSLRFQHSVIPISTTEIQLVLAQGLDALRFMHSRDITHRDIKPENILVYSRNGPFIIKLADFGLSKFGSLRTNVGTLDYRAPEFFHSQPINYDSRVDIWALGVVALEFTYGATEVNSGYDTQRVADAAKSALRSHSDSPFYFMLSRMLEIDPNNRPTAEDCFEGEPTIDFSIKHSGGTSGLITPTNNRSLSAQTSRVSASADSLRQIPAGSMQTPMPKRHLSSTSSRGHRTKRQRDSIDNASLS</sequence>
<dbReference type="InterPro" id="IPR008984">
    <property type="entry name" value="SMAD_FHA_dom_sf"/>
</dbReference>
<feature type="domain" description="FHA" evidence="8">
    <location>
        <begin position="89"/>
        <end position="138"/>
    </location>
</feature>
<dbReference type="Pfam" id="PF00069">
    <property type="entry name" value="Pkinase"/>
    <property type="match status" value="1"/>
</dbReference>
<comment type="similarity">
    <text evidence="1">Belongs to the protein kinase superfamily. CAMK Ser/Thr protein kinase family. CHEK2 subfamily.</text>
</comment>
<gene>
    <name evidence="10" type="ORF">BDCG_07367</name>
</gene>
<dbReference type="Gene3D" id="2.60.200.20">
    <property type="match status" value="1"/>
</dbReference>
<comment type="catalytic activity">
    <reaction evidence="5">
        <text>L-threonyl-[protein] + ATP = O-phospho-L-threonyl-[protein] + ADP + H(+)</text>
        <dbReference type="Rhea" id="RHEA:46608"/>
        <dbReference type="Rhea" id="RHEA-COMP:11060"/>
        <dbReference type="Rhea" id="RHEA-COMP:11605"/>
        <dbReference type="ChEBI" id="CHEBI:15378"/>
        <dbReference type="ChEBI" id="CHEBI:30013"/>
        <dbReference type="ChEBI" id="CHEBI:30616"/>
        <dbReference type="ChEBI" id="CHEBI:61977"/>
        <dbReference type="ChEBI" id="CHEBI:456216"/>
        <dbReference type="EC" id="2.7.11.1"/>
    </reaction>
</comment>
<dbReference type="PROSITE" id="PS00108">
    <property type="entry name" value="PROTEIN_KINASE_ST"/>
    <property type="match status" value="1"/>
</dbReference>
<dbReference type="InterPro" id="IPR000719">
    <property type="entry name" value="Prot_kinase_dom"/>
</dbReference>
<comment type="catalytic activity">
    <reaction evidence="6">
        <text>L-seryl-[protein] + ATP = O-phospho-L-seryl-[protein] + ADP + H(+)</text>
        <dbReference type="Rhea" id="RHEA:17989"/>
        <dbReference type="Rhea" id="RHEA-COMP:9863"/>
        <dbReference type="Rhea" id="RHEA-COMP:11604"/>
        <dbReference type="ChEBI" id="CHEBI:15378"/>
        <dbReference type="ChEBI" id="CHEBI:29999"/>
        <dbReference type="ChEBI" id="CHEBI:30616"/>
        <dbReference type="ChEBI" id="CHEBI:83421"/>
        <dbReference type="ChEBI" id="CHEBI:456216"/>
        <dbReference type="EC" id="2.7.11.1"/>
    </reaction>
</comment>
<dbReference type="PROSITE" id="PS50011">
    <property type="entry name" value="PROTEIN_KINASE_DOM"/>
    <property type="match status" value="1"/>
</dbReference>
<accession>A0ABX2VZ08</accession>
<dbReference type="PROSITE" id="PS50006">
    <property type="entry name" value="FHA_DOMAIN"/>
    <property type="match status" value="1"/>
</dbReference>
<dbReference type="RefSeq" id="XP_045282097.1">
    <property type="nucleotide sequence ID" value="XM_045423162.1"/>
</dbReference>
<dbReference type="PANTHER" id="PTHR44167:SF24">
    <property type="entry name" value="SERINE_THREONINE-PROTEIN KINASE CHK2"/>
    <property type="match status" value="1"/>
</dbReference>
<dbReference type="PANTHER" id="PTHR44167">
    <property type="entry name" value="OVARIAN-SPECIFIC SERINE/THREONINE-PROTEIN KINASE LOK-RELATED"/>
    <property type="match status" value="1"/>
</dbReference>
<keyword evidence="11" id="KW-1185">Reference proteome</keyword>
<dbReference type="GO" id="GO:0004674">
    <property type="term" value="F:protein serine/threonine kinase activity"/>
    <property type="evidence" value="ECO:0007669"/>
    <property type="project" value="UniProtKB-KW"/>
</dbReference>
<dbReference type="EMBL" id="EQ999980">
    <property type="protein sequence ID" value="OAT02370.1"/>
    <property type="molecule type" value="Genomic_DNA"/>
</dbReference>
<keyword evidence="4 10" id="KW-0418">Kinase</keyword>
<evidence type="ECO:0000259" key="8">
    <source>
        <dbReference type="PROSITE" id="PS50006"/>
    </source>
</evidence>
<evidence type="ECO:0000256" key="3">
    <source>
        <dbReference type="ARBA" id="ARBA00022527"/>
    </source>
</evidence>
<feature type="domain" description="Protein kinase" evidence="9">
    <location>
        <begin position="227"/>
        <end position="476"/>
    </location>
</feature>
<evidence type="ECO:0000256" key="1">
    <source>
        <dbReference type="ARBA" id="ARBA00005575"/>
    </source>
</evidence>
<evidence type="ECO:0000259" key="9">
    <source>
        <dbReference type="PROSITE" id="PS50011"/>
    </source>
</evidence>
<evidence type="ECO:0000256" key="4">
    <source>
        <dbReference type="ARBA" id="ARBA00022777"/>
    </source>
</evidence>
<evidence type="ECO:0000256" key="7">
    <source>
        <dbReference type="SAM" id="MobiDB-lite"/>
    </source>
</evidence>
<evidence type="ECO:0000313" key="11">
    <source>
        <dbReference type="Proteomes" id="UP000002039"/>
    </source>
</evidence>
<dbReference type="InterPro" id="IPR000253">
    <property type="entry name" value="FHA_dom"/>
</dbReference>
<reference evidence="11" key="1">
    <citation type="journal article" date="2015" name="PLoS Genet.">
        <title>The dynamic genome and transcriptome of the human fungal pathogen Blastomyces and close relative Emmonsia.</title>
        <authorList>
            <person name="Munoz J.F."/>
            <person name="Gauthier G.M."/>
            <person name="Desjardins C.A."/>
            <person name="Gallo J.E."/>
            <person name="Holder J."/>
            <person name="Sullivan T.D."/>
            <person name="Marty A.J."/>
            <person name="Carmen J.C."/>
            <person name="Chen Z."/>
            <person name="Ding L."/>
            <person name="Gujja S."/>
            <person name="Magrini V."/>
            <person name="Misas E."/>
            <person name="Mitreva M."/>
            <person name="Priest M."/>
            <person name="Saif S."/>
            <person name="Whiston E.A."/>
            <person name="Young S."/>
            <person name="Zeng Q."/>
            <person name="Goldman W.E."/>
            <person name="Mardis E.R."/>
            <person name="Taylor J.W."/>
            <person name="McEwen J.G."/>
            <person name="Clay O.K."/>
            <person name="Klein B.S."/>
            <person name="Cuomo C.A."/>
        </authorList>
    </citation>
    <scope>NUCLEOTIDE SEQUENCE [LARGE SCALE GENOMIC DNA]</scope>
    <source>
        <strain evidence="11">ER-3 / ATCC MYA-2586</strain>
    </source>
</reference>
<feature type="compositionally biased region" description="Basic and acidic residues" evidence="7">
    <location>
        <begin position="23"/>
        <end position="47"/>
    </location>
</feature>
<name>A0ABX2VZ08_AJEDR</name>